<feature type="compositionally biased region" description="Basic and acidic residues" evidence="1">
    <location>
        <begin position="99"/>
        <end position="113"/>
    </location>
</feature>
<comment type="caution">
    <text evidence="2">The sequence shown here is derived from an EMBL/GenBank/DDBJ whole genome shotgun (WGS) entry which is preliminary data.</text>
</comment>
<organism evidence="2 3">
    <name type="scientific">Protopolystoma xenopodis</name>
    <dbReference type="NCBI Taxonomy" id="117903"/>
    <lineage>
        <taxon>Eukaryota</taxon>
        <taxon>Metazoa</taxon>
        <taxon>Spiralia</taxon>
        <taxon>Lophotrochozoa</taxon>
        <taxon>Platyhelminthes</taxon>
        <taxon>Monogenea</taxon>
        <taxon>Polyopisthocotylea</taxon>
        <taxon>Polystomatidea</taxon>
        <taxon>Polystomatidae</taxon>
        <taxon>Protopolystoma</taxon>
    </lineage>
</organism>
<feature type="region of interest" description="Disordered" evidence="1">
    <location>
        <begin position="91"/>
        <end position="113"/>
    </location>
</feature>
<evidence type="ECO:0000313" key="2">
    <source>
        <dbReference type="EMBL" id="VEL24015.1"/>
    </source>
</evidence>
<protein>
    <submittedName>
        <fullName evidence="2">Uncharacterized protein</fullName>
    </submittedName>
</protein>
<dbReference type="Proteomes" id="UP000784294">
    <property type="component" value="Unassembled WGS sequence"/>
</dbReference>
<reference evidence="2" key="1">
    <citation type="submission" date="2018-11" db="EMBL/GenBank/DDBJ databases">
        <authorList>
            <consortium name="Pathogen Informatics"/>
        </authorList>
    </citation>
    <scope>NUCLEOTIDE SEQUENCE</scope>
</reference>
<dbReference type="AlphaFoldDB" id="A0A3S5BY45"/>
<keyword evidence="3" id="KW-1185">Reference proteome</keyword>
<sequence>MHPLQFTPELNTTYRRAMQAAANMGHLNGGLPVSRCPVVVAARQAYQGLRDVRRVVLIERLLASEAAQTAVQLSASAAGMDVKASPVERSFALPSRIEGPSEIRPDSGEFRQR</sequence>
<proteinExistence type="predicted"/>
<evidence type="ECO:0000313" key="3">
    <source>
        <dbReference type="Proteomes" id="UP000784294"/>
    </source>
</evidence>
<gene>
    <name evidence="2" type="ORF">PXEA_LOCUS17455</name>
</gene>
<accession>A0A3S5BY45</accession>
<name>A0A3S5BY45_9PLAT</name>
<dbReference type="EMBL" id="CAAALY010065337">
    <property type="protein sequence ID" value="VEL24015.1"/>
    <property type="molecule type" value="Genomic_DNA"/>
</dbReference>
<evidence type="ECO:0000256" key="1">
    <source>
        <dbReference type="SAM" id="MobiDB-lite"/>
    </source>
</evidence>